<evidence type="ECO:0000256" key="5">
    <source>
        <dbReference type="RuleBase" id="RU003719"/>
    </source>
</evidence>
<dbReference type="Gene3D" id="3.40.50.720">
    <property type="entry name" value="NAD(P)-binding Rossmann-like Domain"/>
    <property type="match status" value="2"/>
</dbReference>
<dbReference type="SUPFAM" id="SSF51735">
    <property type="entry name" value="NAD(P)-binding Rossmann-fold domains"/>
    <property type="match status" value="1"/>
</dbReference>
<dbReference type="PATRIC" id="fig|1526658.3.peg.4735"/>
<dbReference type="PANTHER" id="PTHR10996">
    <property type="entry name" value="2-HYDROXYACID DEHYDROGENASE-RELATED"/>
    <property type="match status" value="1"/>
</dbReference>
<dbReference type="OrthoDB" id="9793626at2"/>
<evidence type="ECO:0000256" key="4">
    <source>
        <dbReference type="ARBA" id="ARBA00023027"/>
    </source>
</evidence>
<reference evidence="7 8" key="1">
    <citation type="submission" date="2015-07" db="EMBL/GenBank/DDBJ databases">
        <title>Whole genome sequencing of Bosea vaviloviae isolated from cave pool.</title>
        <authorList>
            <person name="Tan N.E.H."/>
            <person name="Lee Y.P."/>
            <person name="Gan H.M."/>
            <person name="Barton H."/>
            <person name="Savka M.A."/>
        </authorList>
    </citation>
    <scope>NUCLEOTIDE SEQUENCE [LARGE SCALE GENOMIC DNA]</scope>
    <source>
        <strain evidence="7 8">SD260</strain>
    </source>
</reference>
<comment type="caution">
    <text evidence="7">The sequence shown here is derived from an EMBL/GenBank/DDBJ whole genome shotgun (WGS) entry which is preliminary data.</text>
</comment>
<dbReference type="GO" id="GO:0016740">
    <property type="term" value="F:transferase activity"/>
    <property type="evidence" value="ECO:0007669"/>
    <property type="project" value="UniProtKB-KW"/>
</dbReference>
<evidence type="ECO:0000256" key="1">
    <source>
        <dbReference type="ARBA" id="ARBA00005854"/>
    </source>
</evidence>
<dbReference type="EMBL" id="LGSZ01000064">
    <property type="protein sequence ID" value="KPH76730.1"/>
    <property type="molecule type" value="Genomic_DNA"/>
</dbReference>
<dbReference type="GO" id="GO:0016618">
    <property type="term" value="F:hydroxypyruvate reductase [NAD(P)H] activity"/>
    <property type="evidence" value="ECO:0007669"/>
    <property type="project" value="TreeGrafter"/>
</dbReference>
<dbReference type="FunFam" id="3.40.50.720:FF:000203">
    <property type="entry name" value="D-3-phosphoglycerate dehydrogenase (SerA)"/>
    <property type="match status" value="1"/>
</dbReference>
<dbReference type="InterPro" id="IPR002792">
    <property type="entry name" value="TRAM_dom"/>
</dbReference>
<dbReference type="PROSITE" id="PS50926">
    <property type="entry name" value="TRAM"/>
    <property type="match status" value="1"/>
</dbReference>
<dbReference type="Pfam" id="PF02826">
    <property type="entry name" value="2-Hacid_dh_C"/>
    <property type="match status" value="1"/>
</dbReference>
<keyword evidence="4" id="KW-0520">NAD</keyword>
<dbReference type="InterPro" id="IPR006140">
    <property type="entry name" value="D-isomer_DH_NAD-bd"/>
</dbReference>
<comment type="similarity">
    <text evidence="1 5">Belongs to the D-isomer specific 2-hydroxyacid dehydrogenase family.</text>
</comment>
<proteinExistence type="inferred from homology"/>
<accession>A0A0N1N113</accession>
<dbReference type="AlphaFoldDB" id="A0A0N1N113"/>
<name>A0A0N1N113_9HYPH</name>
<evidence type="ECO:0000313" key="8">
    <source>
        <dbReference type="Proteomes" id="UP000037822"/>
    </source>
</evidence>
<gene>
    <name evidence="7" type="ORF">AE618_23125</name>
</gene>
<dbReference type="InterPro" id="IPR036291">
    <property type="entry name" value="NAD(P)-bd_dom_sf"/>
</dbReference>
<dbReference type="Pfam" id="PF00389">
    <property type="entry name" value="2-Hacid_dh"/>
    <property type="match status" value="1"/>
</dbReference>
<dbReference type="PROSITE" id="PS00671">
    <property type="entry name" value="D_2_HYDROXYACID_DH_3"/>
    <property type="match status" value="1"/>
</dbReference>
<dbReference type="SUPFAM" id="SSF52283">
    <property type="entry name" value="Formate/glycerate dehydrogenase catalytic domain-like"/>
    <property type="match status" value="1"/>
</dbReference>
<organism evidence="7 8">
    <name type="scientific">Bosea vaviloviae</name>
    <dbReference type="NCBI Taxonomy" id="1526658"/>
    <lineage>
        <taxon>Bacteria</taxon>
        <taxon>Pseudomonadati</taxon>
        <taxon>Pseudomonadota</taxon>
        <taxon>Alphaproteobacteria</taxon>
        <taxon>Hyphomicrobiales</taxon>
        <taxon>Boseaceae</taxon>
        <taxon>Bosea</taxon>
    </lineage>
</organism>
<dbReference type="CDD" id="cd05300">
    <property type="entry name" value="2-Hacid_dh_1"/>
    <property type="match status" value="1"/>
</dbReference>
<dbReference type="InterPro" id="IPR050223">
    <property type="entry name" value="D-isomer_2-hydroxyacid_DH"/>
</dbReference>
<dbReference type="PANTHER" id="PTHR10996:SF283">
    <property type="entry name" value="GLYOXYLATE_HYDROXYPYRUVATE REDUCTASE B"/>
    <property type="match status" value="1"/>
</dbReference>
<sequence>MPALLPDGELTICFAHAAYQLQAEFQTRGRPAKSFEVRSLDEFKARAPEADVVVVSGLWRNELIATCPKLRFVQSVSAGTDQYDKAAFAAAGIRLASAQGANERAVSEHAMALILGLTRQIHLARDNQTAKSWRPMIGDRTRREDELGGKTLVIVGLGRIGLRLATLAAAFGLRVIGVRRSPEPQPGIEAIVRPDQLHEVLAQADIVALTCPLTPETENLIDARALAALKPTALLINVARGKVVDEQALIAALSEGRIAGAGLDTFVEEPLATTSPLWAMPQVIVTPHSAGETRAYEGNVVDVLIENLGRLARGETVLRNQVV</sequence>
<dbReference type="InterPro" id="IPR029753">
    <property type="entry name" value="D-isomer_DH_CS"/>
</dbReference>
<protein>
    <submittedName>
        <fullName evidence="7">2-hydroxyacid dehydrogenase</fullName>
    </submittedName>
</protein>
<evidence type="ECO:0000313" key="7">
    <source>
        <dbReference type="EMBL" id="KPH76730.1"/>
    </source>
</evidence>
<dbReference type="GO" id="GO:0030267">
    <property type="term" value="F:glyoxylate reductase (NADPH) activity"/>
    <property type="evidence" value="ECO:0007669"/>
    <property type="project" value="TreeGrafter"/>
</dbReference>
<feature type="domain" description="TRAM" evidence="6">
    <location>
        <begin position="294"/>
        <end position="323"/>
    </location>
</feature>
<dbReference type="InterPro" id="IPR006139">
    <property type="entry name" value="D-isomer_2_OHA_DH_cat_dom"/>
</dbReference>
<evidence type="ECO:0000259" key="6">
    <source>
        <dbReference type="PROSITE" id="PS50926"/>
    </source>
</evidence>
<evidence type="ECO:0000256" key="2">
    <source>
        <dbReference type="ARBA" id="ARBA00022679"/>
    </source>
</evidence>
<keyword evidence="8" id="KW-1185">Reference proteome</keyword>
<evidence type="ECO:0000256" key="3">
    <source>
        <dbReference type="ARBA" id="ARBA00023002"/>
    </source>
</evidence>
<dbReference type="Proteomes" id="UP000037822">
    <property type="component" value="Unassembled WGS sequence"/>
</dbReference>
<keyword evidence="2" id="KW-0808">Transferase</keyword>
<dbReference type="RefSeq" id="WP_054211421.1">
    <property type="nucleotide sequence ID" value="NZ_LGSZ01000064.1"/>
</dbReference>
<keyword evidence="3 5" id="KW-0560">Oxidoreductase</keyword>
<dbReference type="GO" id="GO:0051287">
    <property type="term" value="F:NAD binding"/>
    <property type="evidence" value="ECO:0007669"/>
    <property type="project" value="InterPro"/>
</dbReference>
<dbReference type="GO" id="GO:0005829">
    <property type="term" value="C:cytosol"/>
    <property type="evidence" value="ECO:0007669"/>
    <property type="project" value="TreeGrafter"/>
</dbReference>